<comment type="caution">
    <text evidence="2">The sequence shown here is derived from an EMBL/GenBank/DDBJ whole genome shotgun (WGS) entry which is preliminary data.</text>
</comment>
<keyword evidence="1" id="KW-0472">Membrane</keyword>
<protein>
    <recommendedName>
        <fullName evidence="4">DUF2569 family protein</fullName>
    </recommendedName>
</protein>
<evidence type="ECO:0000256" key="1">
    <source>
        <dbReference type="SAM" id="Phobius"/>
    </source>
</evidence>
<evidence type="ECO:0000313" key="2">
    <source>
        <dbReference type="EMBL" id="TGG40794.1"/>
    </source>
</evidence>
<feature type="transmembrane region" description="Helical" evidence="1">
    <location>
        <begin position="211"/>
        <end position="230"/>
    </location>
</feature>
<feature type="transmembrane region" description="Helical" evidence="1">
    <location>
        <begin position="140"/>
        <end position="160"/>
    </location>
</feature>
<evidence type="ECO:0008006" key="4">
    <source>
        <dbReference type="Google" id="ProtNLM"/>
    </source>
</evidence>
<evidence type="ECO:0000313" key="3">
    <source>
        <dbReference type="Proteomes" id="UP000297635"/>
    </source>
</evidence>
<proteinExistence type="predicted"/>
<sequence length="391" mass="44087">MPIKDQCANCRFQDSGNCTKLVPSFDGTSCDVYAKRINLEKENEYPDLVQPIETESENQDDNFYDDEIEQPSDEDIHGWLKFFLIFFVGIGSFASLIISFVTFEAADNFWFSASDVAFALVYLATGIFTLVAFYKRDTDAVFLAKTFVILCFASNLLALFVSDGEVGSDKMVLRMIRSIIWCCIWFIFLCSSNQVQNIIPKSYRRTKTRDWIIIATVVLLPFICIGLGIASEKKSHTETETVALTNLSLGANQFSDGRVVLSVPDGVDCDETMAENTKVFSLSDAETGAEVTIVSDYDTDVTKKNFNQYWRGWKSDELDNIDYAVVKDEKKSNDDVTVFYKLIRVNVENPVDWEFALVFHHASGKVCLISGYSSSETNSPVAYIINNLKFL</sequence>
<dbReference type="GeneID" id="82149928"/>
<feature type="transmembrane region" description="Helical" evidence="1">
    <location>
        <begin position="109"/>
        <end position="133"/>
    </location>
</feature>
<keyword evidence="3" id="KW-1185">Reference proteome</keyword>
<feature type="transmembrane region" description="Helical" evidence="1">
    <location>
        <begin position="82"/>
        <end position="103"/>
    </location>
</feature>
<feature type="transmembrane region" description="Helical" evidence="1">
    <location>
        <begin position="172"/>
        <end position="190"/>
    </location>
</feature>
<dbReference type="Proteomes" id="UP000297635">
    <property type="component" value="Unassembled WGS sequence"/>
</dbReference>
<dbReference type="EMBL" id="SJSA01000001">
    <property type="protein sequence ID" value="TGG40794.1"/>
    <property type="molecule type" value="Genomic_DNA"/>
</dbReference>
<reference evidence="2 3" key="1">
    <citation type="submission" date="2019-02" db="EMBL/GenBank/DDBJ databases">
        <title>Isolation and identification of novel species under the genus Muribaculum.</title>
        <authorList>
            <person name="Miyake S."/>
            <person name="Ding Y."/>
            <person name="Low A."/>
            <person name="Soh M."/>
            <person name="Seedorf H."/>
        </authorList>
    </citation>
    <scope>NUCLEOTIDE SEQUENCE [LARGE SCALE GENOMIC DNA]</scope>
    <source>
        <strain evidence="2 3">TLL-A3</strain>
    </source>
</reference>
<dbReference type="AlphaFoldDB" id="A0A4Z0V8P6"/>
<organism evidence="2 3">
    <name type="scientific">Duncaniella freteri</name>
    <dbReference type="NCBI Taxonomy" id="2530391"/>
    <lineage>
        <taxon>Bacteria</taxon>
        <taxon>Pseudomonadati</taxon>
        <taxon>Bacteroidota</taxon>
        <taxon>Bacteroidia</taxon>
        <taxon>Bacteroidales</taxon>
        <taxon>Muribaculaceae</taxon>
        <taxon>Duncaniella</taxon>
    </lineage>
</organism>
<gene>
    <name evidence="2" type="ORF">EZ315_09010</name>
</gene>
<accession>A0A4Z0V8P6</accession>
<dbReference type="RefSeq" id="WP_135471760.1">
    <property type="nucleotide sequence ID" value="NZ_SJSA01000001.1"/>
</dbReference>
<keyword evidence="1" id="KW-1133">Transmembrane helix</keyword>
<name>A0A4Z0V8P6_9BACT</name>
<keyword evidence="1" id="KW-0812">Transmembrane</keyword>